<evidence type="ECO:0000256" key="6">
    <source>
        <dbReference type="ARBA" id="ARBA00047846"/>
    </source>
</evidence>
<evidence type="ECO:0000256" key="2">
    <source>
        <dbReference type="ARBA" id="ARBA00022741"/>
    </source>
</evidence>
<dbReference type="Proteomes" id="UP000318538">
    <property type="component" value="Chromosome"/>
</dbReference>
<dbReference type="GO" id="GO:0005737">
    <property type="term" value="C:cytoplasm"/>
    <property type="evidence" value="ECO:0007669"/>
    <property type="project" value="TreeGrafter"/>
</dbReference>
<keyword evidence="3" id="KW-0067">ATP-binding</keyword>
<dbReference type="GO" id="GO:0004077">
    <property type="term" value="F:biotin--[biotin carboxyl-carrier protein] ligase activity"/>
    <property type="evidence" value="ECO:0007669"/>
    <property type="project" value="UniProtKB-EC"/>
</dbReference>
<organism evidence="8 9">
    <name type="scientific">Rubripirellula lacrimiformis</name>
    <dbReference type="NCBI Taxonomy" id="1930273"/>
    <lineage>
        <taxon>Bacteria</taxon>
        <taxon>Pseudomonadati</taxon>
        <taxon>Planctomycetota</taxon>
        <taxon>Planctomycetia</taxon>
        <taxon>Pirellulales</taxon>
        <taxon>Pirellulaceae</taxon>
        <taxon>Rubripirellula</taxon>
    </lineage>
</organism>
<evidence type="ECO:0000313" key="9">
    <source>
        <dbReference type="Proteomes" id="UP000318538"/>
    </source>
</evidence>
<dbReference type="InterPro" id="IPR008988">
    <property type="entry name" value="Transcriptional_repressor_C"/>
</dbReference>
<keyword evidence="9" id="KW-1185">Reference proteome</keyword>
<dbReference type="PANTHER" id="PTHR12835:SF5">
    <property type="entry name" value="BIOTIN--PROTEIN LIGASE"/>
    <property type="match status" value="1"/>
</dbReference>
<evidence type="ECO:0000256" key="5">
    <source>
        <dbReference type="ARBA" id="ARBA00024227"/>
    </source>
</evidence>
<dbReference type="RefSeq" id="WP_218933923.1">
    <property type="nucleotide sequence ID" value="NZ_CP036525.1"/>
</dbReference>
<dbReference type="Gene3D" id="2.30.30.100">
    <property type="match status" value="1"/>
</dbReference>
<dbReference type="PANTHER" id="PTHR12835">
    <property type="entry name" value="BIOTIN PROTEIN LIGASE"/>
    <property type="match status" value="1"/>
</dbReference>
<comment type="catalytic activity">
    <reaction evidence="6">
        <text>biotin + L-lysyl-[protein] + ATP = N(6)-biotinyl-L-lysyl-[protein] + AMP + diphosphate + H(+)</text>
        <dbReference type="Rhea" id="RHEA:11756"/>
        <dbReference type="Rhea" id="RHEA-COMP:9752"/>
        <dbReference type="Rhea" id="RHEA-COMP:10505"/>
        <dbReference type="ChEBI" id="CHEBI:15378"/>
        <dbReference type="ChEBI" id="CHEBI:29969"/>
        <dbReference type="ChEBI" id="CHEBI:30616"/>
        <dbReference type="ChEBI" id="CHEBI:33019"/>
        <dbReference type="ChEBI" id="CHEBI:57586"/>
        <dbReference type="ChEBI" id="CHEBI:83144"/>
        <dbReference type="ChEBI" id="CHEBI:456215"/>
        <dbReference type="EC" id="6.3.4.15"/>
    </reaction>
</comment>
<dbReference type="InterPro" id="IPR003142">
    <property type="entry name" value="BPL_C"/>
</dbReference>
<keyword evidence="4" id="KW-0092">Biotin</keyword>
<dbReference type="CDD" id="cd16442">
    <property type="entry name" value="BPL"/>
    <property type="match status" value="1"/>
</dbReference>
<evidence type="ECO:0000256" key="1">
    <source>
        <dbReference type="ARBA" id="ARBA00022598"/>
    </source>
</evidence>
<evidence type="ECO:0000313" key="8">
    <source>
        <dbReference type="EMBL" id="QDT03922.1"/>
    </source>
</evidence>
<dbReference type="SUPFAM" id="SSF55681">
    <property type="entry name" value="Class II aaRS and biotin synthetases"/>
    <property type="match status" value="1"/>
</dbReference>
<feature type="domain" description="BPL/LPL catalytic" evidence="7">
    <location>
        <begin position="31"/>
        <end position="215"/>
    </location>
</feature>
<dbReference type="GO" id="GO:0005524">
    <property type="term" value="F:ATP binding"/>
    <property type="evidence" value="ECO:0007669"/>
    <property type="project" value="UniProtKB-KW"/>
</dbReference>
<evidence type="ECO:0000256" key="3">
    <source>
        <dbReference type="ARBA" id="ARBA00022840"/>
    </source>
</evidence>
<dbReference type="InterPro" id="IPR004143">
    <property type="entry name" value="BPL_LPL_catalytic"/>
</dbReference>
<dbReference type="Pfam" id="PF02237">
    <property type="entry name" value="BPL_C"/>
    <property type="match status" value="1"/>
</dbReference>
<dbReference type="PROSITE" id="PS51733">
    <property type="entry name" value="BPL_LPL_CATALYTIC"/>
    <property type="match status" value="1"/>
</dbReference>
<dbReference type="Gene3D" id="3.30.930.10">
    <property type="entry name" value="Bira Bifunctional Protein, Domain 2"/>
    <property type="match status" value="1"/>
</dbReference>
<dbReference type="InterPro" id="IPR004408">
    <property type="entry name" value="Biotin_CoA_COase_ligase"/>
</dbReference>
<dbReference type="EMBL" id="CP036525">
    <property type="protein sequence ID" value="QDT03922.1"/>
    <property type="molecule type" value="Genomic_DNA"/>
</dbReference>
<keyword evidence="1 8" id="KW-0436">Ligase</keyword>
<protein>
    <recommendedName>
        <fullName evidence="5">biotin--[biotin carboxyl-carrier protein] ligase</fullName>
        <ecNumber evidence="5">6.3.4.15</ecNumber>
    </recommendedName>
</protein>
<name>A0A517N9W6_9BACT</name>
<evidence type="ECO:0000259" key="7">
    <source>
        <dbReference type="PROSITE" id="PS51733"/>
    </source>
</evidence>
<keyword evidence="2" id="KW-0547">Nucleotide-binding</keyword>
<reference evidence="8 9" key="1">
    <citation type="submission" date="2019-02" db="EMBL/GenBank/DDBJ databases">
        <title>Deep-cultivation of Planctomycetes and their phenomic and genomic characterization uncovers novel biology.</title>
        <authorList>
            <person name="Wiegand S."/>
            <person name="Jogler M."/>
            <person name="Boedeker C."/>
            <person name="Pinto D."/>
            <person name="Vollmers J."/>
            <person name="Rivas-Marin E."/>
            <person name="Kohn T."/>
            <person name="Peeters S.H."/>
            <person name="Heuer A."/>
            <person name="Rast P."/>
            <person name="Oberbeckmann S."/>
            <person name="Bunk B."/>
            <person name="Jeske O."/>
            <person name="Meyerdierks A."/>
            <person name="Storesund J.E."/>
            <person name="Kallscheuer N."/>
            <person name="Luecker S."/>
            <person name="Lage O.M."/>
            <person name="Pohl T."/>
            <person name="Merkel B.J."/>
            <person name="Hornburger P."/>
            <person name="Mueller R.-W."/>
            <person name="Bruemmer F."/>
            <person name="Labrenz M."/>
            <person name="Spormann A.M."/>
            <person name="Op den Camp H."/>
            <person name="Overmann J."/>
            <person name="Amann R."/>
            <person name="Jetten M.S.M."/>
            <person name="Mascher T."/>
            <person name="Medema M.H."/>
            <person name="Devos D.P."/>
            <person name="Kaster A.-K."/>
            <person name="Ovreas L."/>
            <person name="Rohde M."/>
            <person name="Galperin M.Y."/>
            <person name="Jogler C."/>
        </authorList>
    </citation>
    <scope>NUCLEOTIDE SEQUENCE [LARGE SCALE GENOMIC DNA]</scope>
    <source>
        <strain evidence="8 9">K22_7</strain>
    </source>
</reference>
<dbReference type="InterPro" id="IPR045864">
    <property type="entry name" value="aa-tRNA-synth_II/BPL/LPL"/>
</dbReference>
<gene>
    <name evidence="8" type="primary">birA_1</name>
    <name evidence="8" type="ORF">K227x_23070</name>
</gene>
<dbReference type="Pfam" id="PF03099">
    <property type="entry name" value="BPL_LplA_LipB"/>
    <property type="match status" value="1"/>
</dbReference>
<dbReference type="EC" id="6.3.4.15" evidence="5"/>
<dbReference type="SUPFAM" id="SSF50037">
    <property type="entry name" value="C-terminal domain of transcriptional repressors"/>
    <property type="match status" value="1"/>
</dbReference>
<accession>A0A517N9W6</accession>
<proteinExistence type="predicted"/>
<dbReference type="NCBIfam" id="TIGR00121">
    <property type="entry name" value="birA_ligase"/>
    <property type="match status" value="1"/>
</dbReference>
<dbReference type="KEGG" id="rlc:K227x_23070"/>
<sequence>MSDFPSDQDRLTTLGDVDSSATRSIEAMLHDGTLGSAWHAEQTSSTNSIALQAIREPGLAPPITPRLFLADLQTAGRGRHGRTWQSDCSSMTLSILLPWEPGTNPQSRLIPLAVGVGIARVIEFELAPVKVSLKWPNDVRCAGGKLAGVLLEASASLDFVVIGVGLNIETAPDLSLQSGAQPTTSVAKIAGRRISRYDLLQPIVAGILDTIGMLADDSVTVVDEFRSRCVLSGKSISFDDGGQRSIGQCVGIDSDGSLLVEVNGELRRIQSGEARLLRIQN</sequence>
<dbReference type="AlphaFoldDB" id="A0A517N9W6"/>
<evidence type="ECO:0000256" key="4">
    <source>
        <dbReference type="ARBA" id="ARBA00023267"/>
    </source>
</evidence>